<accession>A0A1F5WNP4</accession>
<name>A0A1F5WNP4_9BACT</name>
<evidence type="ECO:0008006" key="5">
    <source>
        <dbReference type="Google" id="ProtNLM"/>
    </source>
</evidence>
<dbReference type="Proteomes" id="UP000177723">
    <property type="component" value="Unassembled WGS sequence"/>
</dbReference>
<proteinExistence type="predicted"/>
<dbReference type="AlphaFoldDB" id="A0A1F5WNP4"/>
<evidence type="ECO:0000313" key="4">
    <source>
        <dbReference type="Proteomes" id="UP000177723"/>
    </source>
</evidence>
<feature type="compositionally biased region" description="Low complexity" evidence="1">
    <location>
        <begin position="152"/>
        <end position="162"/>
    </location>
</feature>
<gene>
    <name evidence="3" type="ORF">A3F23_01915</name>
</gene>
<evidence type="ECO:0000256" key="2">
    <source>
        <dbReference type="SAM" id="SignalP"/>
    </source>
</evidence>
<dbReference type="EMBL" id="MFHT01000028">
    <property type="protein sequence ID" value="OGF77224.1"/>
    <property type="molecule type" value="Genomic_DNA"/>
</dbReference>
<sequence length="424" mass="45490">MKNILIIGLLAVLLSLASIPIKASAALTETQIQAILSLLKSFGADQTAVINVESSLRGVPPTVTPNLGSSSAVCNFLRDLTVRSSGEDVKCLQNFLKVTPSSGYFGNLTKQALVNWQSKNEISPASGYFGPLTRKRIATLLTQSGVITSPPASNSTTTIQTATPPPPAPASTPEPSPVPTPTPSIQSSTSTQLQTNIVSITPTLYSAQFEWTTNTPVYSKIFISGNGISKVIQSISGLSTRHLANVTGLKNGKIYAYMIESVINNEGFTKDGTFSTQAQTFSATLIPAGAYNLPHIKFASNATYTIKKFVFLNDETYCVGQSKMETATINPSLVTPNIATNGTGLGYNSTLKDINRKMTFVYNSPGLNLSVGDAEFHFNYGTYEFNDSCSIDGIKVTLLGSESEILNENGEKINFQDFVLQYIR</sequence>
<feature type="chain" id="PRO_5009522166" description="Peptidoglycan binding-like domain-containing protein" evidence="2">
    <location>
        <begin position="26"/>
        <end position="424"/>
    </location>
</feature>
<feature type="signal peptide" evidence="2">
    <location>
        <begin position="1"/>
        <end position="25"/>
    </location>
</feature>
<comment type="caution">
    <text evidence="3">The sequence shown here is derived from an EMBL/GenBank/DDBJ whole genome shotgun (WGS) entry which is preliminary data.</text>
</comment>
<organism evidence="3 4">
    <name type="scientific">Candidatus Giovannonibacteria bacterium RIFCSPHIGHO2_12_FULL_43_15</name>
    <dbReference type="NCBI Taxonomy" id="1798341"/>
    <lineage>
        <taxon>Bacteria</taxon>
        <taxon>Candidatus Giovannoniibacteriota</taxon>
    </lineage>
</organism>
<feature type="region of interest" description="Disordered" evidence="1">
    <location>
        <begin position="148"/>
        <end position="192"/>
    </location>
</feature>
<feature type="compositionally biased region" description="Pro residues" evidence="1">
    <location>
        <begin position="163"/>
        <end position="182"/>
    </location>
</feature>
<reference evidence="3 4" key="1">
    <citation type="journal article" date="2016" name="Nat. Commun.">
        <title>Thousands of microbial genomes shed light on interconnected biogeochemical processes in an aquifer system.</title>
        <authorList>
            <person name="Anantharaman K."/>
            <person name="Brown C.T."/>
            <person name="Hug L.A."/>
            <person name="Sharon I."/>
            <person name="Castelle C.J."/>
            <person name="Probst A.J."/>
            <person name="Thomas B.C."/>
            <person name="Singh A."/>
            <person name="Wilkins M.J."/>
            <person name="Karaoz U."/>
            <person name="Brodie E.L."/>
            <person name="Williams K.H."/>
            <person name="Hubbard S.S."/>
            <person name="Banfield J.F."/>
        </authorList>
    </citation>
    <scope>NUCLEOTIDE SEQUENCE [LARGE SCALE GENOMIC DNA]</scope>
</reference>
<dbReference type="Gene3D" id="1.10.101.10">
    <property type="entry name" value="PGBD-like superfamily/PGBD"/>
    <property type="match status" value="1"/>
</dbReference>
<keyword evidence="2" id="KW-0732">Signal</keyword>
<dbReference type="InterPro" id="IPR036365">
    <property type="entry name" value="PGBD-like_sf"/>
</dbReference>
<feature type="compositionally biased region" description="Low complexity" evidence="1">
    <location>
        <begin position="183"/>
        <end position="192"/>
    </location>
</feature>
<dbReference type="SUPFAM" id="SSF47090">
    <property type="entry name" value="PGBD-like"/>
    <property type="match status" value="1"/>
</dbReference>
<evidence type="ECO:0000256" key="1">
    <source>
        <dbReference type="SAM" id="MobiDB-lite"/>
    </source>
</evidence>
<evidence type="ECO:0000313" key="3">
    <source>
        <dbReference type="EMBL" id="OGF77224.1"/>
    </source>
</evidence>
<dbReference type="InterPro" id="IPR036366">
    <property type="entry name" value="PGBDSf"/>
</dbReference>
<protein>
    <recommendedName>
        <fullName evidence="5">Peptidoglycan binding-like domain-containing protein</fullName>
    </recommendedName>
</protein>